<accession>A0A1E3NQM8</accession>
<keyword evidence="9" id="KW-0072">Autophagy</keyword>
<keyword evidence="11" id="KW-0539">Nucleus</keyword>
<dbReference type="GO" id="GO:0000045">
    <property type="term" value="P:autophagosome assembly"/>
    <property type="evidence" value="ECO:0007669"/>
    <property type="project" value="EnsemblFungi"/>
</dbReference>
<evidence type="ECO:0000256" key="7">
    <source>
        <dbReference type="ARBA" id="ARBA00022807"/>
    </source>
</evidence>
<dbReference type="PANTHER" id="PTHR22624">
    <property type="entry name" value="CYSTEINE PROTEASE ATG4"/>
    <property type="match status" value="1"/>
</dbReference>
<keyword evidence="4 11" id="KW-0963">Cytoplasm</keyword>
<dbReference type="InterPro" id="IPR046792">
    <property type="entry name" value="Peptidase_C54_cat"/>
</dbReference>
<dbReference type="GeneID" id="30179171"/>
<dbReference type="GO" id="GO:0019786">
    <property type="term" value="F:protein-phosphatidylethanolamide deconjugating activity"/>
    <property type="evidence" value="ECO:0007669"/>
    <property type="project" value="EnsemblFungi"/>
</dbReference>
<evidence type="ECO:0000256" key="10">
    <source>
        <dbReference type="ARBA" id="ARBA00029362"/>
    </source>
</evidence>
<dbReference type="InterPro" id="IPR038765">
    <property type="entry name" value="Papain-like_cys_pep_sf"/>
</dbReference>
<comment type="similarity">
    <text evidence="2 11">Belongs to the peptidase C54 family.</text>
</comment>
<sequence length="291" mass="32954">QEFLDDLYTRLWFTYRSGFPIIERDTNGPSPLSIGSILRGTLDINNLGKGFTTDSGWGCMIRTSQSLLANALIALKLGRDWQFSSSSPENLEQHWEIVEQFADVPEAAYSIQNYVLYAAKYCGKRPGEWFGPSNAAKSIQKLCEEKSSVSNMKVYISTDSGDIFEDEVLKLSAENDSESFTPILILCGVRLGVQNINSLYWEFLKFLLQLSYSVGISGGRPSSSHYFFGYQSDYLFYLDPHVPQSAILKKILETIHSKKLRKLHISKIDPSMLIGFLIKSKSDYDDFKEKI</sequence>
<dbReference type="RefSeq" id="XP_019019504.1">
    <property type="nucleotide sequence ID" value="XM_019162484.1"/>
</dbReference>
<evidence type="ECO:0000256" key="9">
    <source>
        <dbReference type="ARBA" id="ARBA00023006"/>
    </source>
</evidence>
<evidence type="ECO:0000256" key="11">
    <source>
        <dbReference type="RuleBase" id="RU363115"/>
    </source>
</evidence>
<evidence type="ECO:0000313" key="13">
    <source>
        <dbReference type="EMBL" id="ODQ48391.1"/>
    </source>
</evidence>
<evidence type="ECO:0000256" key="1">
    <source>
        <dbReference type="ARBA" id="ARBA00004329"/>
    </source>
</evidence>
<dbReference type="GO" id="GO:0006612">
    <property type="term" value="P:protein targeting to membrane"/>
    <property type="evidence" value="ECO:0007669"/>
    <property type="project" value="EnsemblFungi"/>
</dbReference>
<dbReference type="EMBL" id="KV454001">
    <property type="protein sequence ID" value="ODQ48391.1"/>
    <property type="molecule type" value="Genomic_DNA"/>
</dbReference>
<dbReference type="AlphaFoldDB" id="A0A1E3NQM8"/>
<organism evidence="13 14">
    <name type="scientific">Pichia membranifaciens NRRL Y-2026</name>
    <dbReference type="NCBI Taxonomy" id="763406"/>
    <lineage>
        <taxon>Eukaryota</taxon>
        <taxon>Fungi</taxon>
        <taxon>Dikarya</taxon>
        <taxon>Ascomycota</taxon>
        <taxon>Saccharomycotina</taxon>
        <taxon>Pichiomycetes</taxon>
        <taxon>Pichiales</taxon>
        <taxon>Pichiaceae</taxon>
        <taxon>Pichia</taxon>
    </lineage>
</organism>
<dbReference type="Proteomes" id="UP000094455">
    <property type="component" value="Unassembled WGS sequence"/>
</dbReference>
<evidence type="ECO:0000313" key="14">
    <source>
        <dbReference type="Proteomes" id="UP000094455"/>
    </source>
</evidence>
<dbReference type="GO" id="GO:0034727">
    <property type="term" value="P:piecemeal microautophagy of the nucleus"/>
    <property type="evidence" value="ECO:0007669"/>
    <property type="project" value="EnsemblFungi"/>
</dbReference>
<feature type="non-terminal residue" evidence="13">
    <location>
        <position position="1"/>
    </location>
</feature>
<keyword evidence="6 11" id="KW-0378">Hydrolase</keyword>
<dbReference type="GO" id="GO:0005634">
    <property type="term" value="C:nucleus"/>
    <property type="evidence" value="ECO:0007669"/>
    <property type="project" value="UniProtKB-SubCell"/>
</dbReference>
<proteinExistence type="inferred from homology"/>
<dbReference type="GO" id="GO:0005829">
    <property type="term" value="C:cytosol"/>
    <property type="evidence" value="ECO:0007669"/>
    <property type="project" value="EnsemblFungi"/>
</dbReference>
<evidence type="ECO:0000256" key="5">
    <source>
        <dbReference type="ARBA" id="ARBA00022670"/>
    </source>
</evidence>
<keyword evidence="3" id="KW-0813">Transport</keyword>
<comment type="function">
    <text evidence="11">Required for selective autophagic degradation of the nucleus (nucleophagy) as well as for mitophagy which contributes to regulate mitochondrial quantity and quality by eliminating the mitochondria to a basal level to fulfill cellular energy requirements and preventing excess ROS production.</text>
</comment>
<dbReference type="OrthoDB" id="2960936at2759"/>
<keyword evidence="7" id="KW-0788">Thiol protease</keyword>
<evidence type="ECO:0000259" key="12">
    <source>
        <dbReference type="Pfam" id="PF03416"/>
    </source>
</evidence>
<dbReference type="GO" id="GO:0000423">
    <property type="term" value="P:mitophagy"/>
    <property type="evidence" value="ECO:0007669"/>
    <property type="project" value="TreeGrafter"/>
</dbReference>
<keyword evidence="5 11" id="KW-0645">Protease</keyword>
<gene>
    <name evidence="13" type="ORF">PICMEDRAFT_27168</name>
</gene>
<dbReference type="PANTHER" id="PTHR22624:SF49">
    <property type="entry name" value="CYSTEINE PROTEASE"/>
    <property type="match status" value="1"/>
</dbReference>
<dbReference type="GO" id="GO:0016485">
    <property type="term" value="P:protein processing"/>
    <property type="evidence" value="ECO:0007669"/>
    <property type="project" value="TreeGrafter"/>
</dbReference>
<dbReference type="Pfam" id="PF03416">
    <property type="entry name" value="Peptidase_C54"/>
    <property type="match status" value="1"/>
</dbReference>
<keyword evidence="8" id="KW-0653">Protein transport</keyword>
<dbReference type="SUPFAM" id="SSF54001">
    <property type="entry name" value="Cysteine proteinases"/>
    <property type="match status" value="1"/>
</dbReference>
<evidence type="ECO:0000256" key="3">
    <source>
        <dbReference type="ARBA" id="ARBA00022448"/>
    </source>
</evidence>
<dbReference type="InterPro" id="IPR005078">
    <property type="entry name" value="Peptidase_C54"/>
</dbReference>
<feature type="non-terminal residue" evidence="13">
    <location>
        <position position="291"/>
    </location>
</feature>
<dbReference type="GO" id="GO:0005739">
    <property type="term" value="C:mitochondrion"/>
    <property type="evidence" value="ECO:0007669"/>
    <property type="project" value="EnsemblFungi"/>
</dbReference>
<protein>
    <recommendedName>
        <fullName evidence="11">Cysteine protease</fullName>
        <ecNumber evidence="11">3.4.22.-</ecNumber>
    </recommendedName>
</protein>
<keyword evidence="14" id="KW-1185">Reference proteome</keyword>
<dbReference type="GO" id="GO:0032258">
    <property type="term" value="P:cytoplasm to vacuole targeting by the Cvt pathway"/>
    <property type="evidence" value="ECO:0007669"/>
    <property type="project" value="EnsemblFungi"/>
</dbReference>
<comment type="subcellular location">
    <subcellularLocation>
        <location evidence="11">Nucleus</location>
    </subcellularLocation>
    <subcellularLocation>
        <location evidence="11">Cytoplasm</location>
    </subcellularLocation>
    <subcellularLocation>
        <location evidence="1">Preautophagosomal structure</location>
    </subcellularLocation>
</comment>
<dbReference type="GO" id="GO:0035973">
    <property type="term" value="P:aggrephagy"/>
    <property type="evidence" value="ECO:0007669"/>
    <property type="project" value="TreeGrafter"/>
</dbReference>
<dbReference type="STRING" id="763406.A0A1E3NQM8"/>
<evidence type="ECO:0000256" key="6">
    <source>
        <dbReference type="ARBA" id="ARBA00022801"/>
    </source>
</evidence>
<evidence type="ECO:0000256" key="2">
    <source>
        <dbReference type="ARBA" id="ARBA00010958"/>
    </source>
</evidence>
<evidence type="ECO:0000256" key="4">
    <source>
        <dbReference type="ARBA" id="ARBA00022490"/>
    </source>
</evidence>
<evidence type="ECO:0000256" key="8">
    <source>
        <dbReference type="ARBA" id="ARBA00022927"/>
    </source>
</evidence>
<name>A0A1E3NQM8_9ASCO</name>
<reference evidence="13 14" key="1">
    <citation type="journal article" date="2016" name="Proc. Natl. Acad. Sci. U.S.A.">
        <title>Comparative genomics of biotechnologically important yeasts.</title>
        <authorList>
            <person name="Riley R."/>
            <person name="Haridas S."/>
            <person name="Wolfe K.H."/>
            <person name="Lopes M.R."/>
            <person name="Hittinger C.T."/>
            <person name="Goeker M."/>
            <person name="Salamov A.A."/>
            <person name="Wisecaver J.H."/>
            <person name="Long T.M."/>
            <person name="Calvey C.H."/>
            <person name="Aerts A.L."/>
            <person name="Barry K.W."/>
            <person name="Choi C."/>
            <person name="Clum A."/>
            <person name="Coughlan A.Y."/>
            <person name="Deshpande S."/>
            <person name="Douglass A.P."/>
            <person name="Hanson S.J."/>
            <person name="Klenk H.-P."/>
            <person name="LaButti K.M."/>
            <person name="Lapidus A."/>
            <person name="Lindquist E.A."/>
            <person name="Lipzen A.M."/>
            <person name="Meier-Kolthoff J.P."/>
            <person name="Ohm R.A."/>
            <person name="Otillar R.P."/>
            <person name="Pangilinan J.L."/>
            <person name="Peng Y."/>
            <person name="Rokas A."/>
            <person name="Rosa C.A."/>
            <person name="Scheuner C."/>
            <person name="Sibirny A.A."/>
            <person name="Slot J.C."/>
            <person name="Stielow J.B."/>
            <person name="Sun H."/>
            <person name="Kurtzman C.P."/>
            <person name="Blackwell M."/>
            <person name="Grigoriev I.V."/>
            <person name="Jeffries T.W."/>
        </authorList>
    </citation>
    <scope>NUCLEOTIDE SEQUENCE [LARGE SCALE GENOMIC DNA]</scope>
    <source>
        <strain evidence="13 14">NRRL Y-2026</strain>
    </source>
</reference>
<feature type="domain" description="Peptidase C54 catalytic" evidence="12">
    <location>
        <begin position="1"/>
        <end position="289"/>
    </location>
</feature>
<comment type="catalytic activity">
    <reaction evidence="10">
        <text>[protein]-C-terminal L-amino acid-glycyl-phosphatidylethanolamide + H2O = [protein]-C-terminal L-amino acid-glycine + a 1,2-diacyl-sn-glycero-3-phosphoethanolamine</text>
        <dbReference type="Rhea" id="RHEA:67548"/>
        <dbReference type="Rhea" id="RHEA-COMP:17323"/>
        <dbReference type="Rhea" id="RHEA-COMP:17324"/>
        <dbReference type="ChEBI" id="CHEBI:15377"/>
        <dbReference type="ChEBI" id="CHEBI:64612"/>
        <dbReference type="ChEBI" id="CHEBI:172940"/>
        <dbReference type="ChEBI" id="CHEBI:172941"/>
    </reaction>
    <physiologicalReaction direction="left-to-right" evidence="10">
        <dbReference type="Rhea" id="RHEA:67549"/>
    </physiologicalReaction>
</comment>
<dbReference type="GO" id="GO:0004197">
    <property type="term" value="F:cysteine-type endopeptidase activity"/>
    <property type="evidence" value="ECO:0007669"/>
    <property type="project" value="EnsemblFungi"/>
</dbReference>
<dbReference type="GO" id="GO:0000407">
    <property type="term" value="C:phagophore assembly site"/>
    <property type="evidence" value="ECO:0007669"/>
    <property type="project" value="UniProtKB-SubCell"/>
</dbReference>
<dbReference type="EC" id="3.4.22.-" evidence="11"/>